<evidence type="ECO:0000313" key="1">
    <source>
        <dbReference type="EMBL" id="MBW85033.1"/>
    </source>
</evidence>
<reference evidence="1" key="1">
    <citation type="submission" date="2018-02" db="EMBL/GenBank/DDBJ databases">
        <title>Rhizophora mucronata_Transcriptome.</title>
        <authorList>
            <person name="Meera S.P."/>
            <person name="Sreeshan A."/>
            <person name="Augustine A."/>
        </authorList>
    </citation>
    <scope>NUCLEOTIDE SEQUENCE</scope>
    <source>
        <tissue evidence="1">Leaf</tissue>
    </source>
</reference>
<proteinExistence type="predicted"/>
<dbReference type="EMBL" id="GGEC01004550">
    <property type="protein sequence ID" value="MBW85033.1"/>
    <property type="molecule type" value="Transcribed_RNA"/>
</dbReference>
<protein>
    <submittedName>
        <fullName evidence="1">Organic cation transporter-related family protein</fullName>
    </submittedName>
</protein>
<sequence>MMDLEAGPSQVHADFGSMHKVDGRDDSQVVVVSLARQCQVGSASVYTLMNVCCPSNARDSDTRMD</sequence>
<accession>A0A2P2IV13</accession>
<organism evidence="1">
    <name type="scientific">Rhizophora mucronata</name>
    <name type="common">Asiatic mangrove</name>
    <dbReference type="NCBI Taxonomy" id="61149"/>
    <lineage>
        <taxon>Eukaryota</taxon>
        <taxon>Viridiplantae</taxon>
        <taxon>Streptophyta</taxon>
        <taxon>Embryophyta</taxon>
        <taxon>Tracheophyta</taxon>
        <taxon>Spermatophyta</taxon>
        <taxon>Magnoliopsida</taxon>
        <taxon>eudicotyledons</taxon>
        <taxon>Gunneridae</taxon>
        <taxon>Pentapetalae</taxon>
        <taxon>rosids</taxon>
        <taxon>fabids</taxon>
        <taxon>Malpighiales</taxon>
        <taxon>Rhizophoraceae</taxon>
        <taxon>Rhizophora</taxon>
    </lineage>
</organism>
<dbReference type="AlphaFoldDB" id="A0A2P2IV13"/>
<name>A0A2P2IV13_RHIMU</name>